<dbReference type="EMBL" id="BKCJ010338884">
    <property type="protein sequence ID" value="GEZ89728.1"/>
    <property type="molecule type" value="Genomic_DNA"/>
</dbReference>
<sequence>MVRDMIRVYKETRKELRVDVTREAKLKAKYNDVVVGLDENLIVVSLRKELKSLKGQLKEHEVDYDKLLLDERKWVGQKESIIMIESKCDGLKKERDRLRETKIKLQGKIDGLKLRCKMLKQDKAEVISKVVSYISMEPYHCDEVGQNVENLVKAAIFHERCSALEEMAATKKPVDLSKVECYRPSDEEEYNKAGNAFVTTEYPFLIEATRDPSTALEDLLSKKPRSLKPPTLTKKPSPEKLQSFAPAITMKKLVSHNPTSE</sequence>
<evidence type="ECO:0000313" key="3">
    <source>
        <dbReference type="EMBL" id="GEZ89728.1"/>
    </source>
</evidence>
<comment type="caution">
    <text evidence="3">The sequence shown here is derived from an EMBL/GenBank/DDBJ whole genome shotgun (WGS) entry which is preliminary data.</text>
</comment>
<protein>
    <submittedName>
        <fullName evidence="3">Uncharacterized protein</fullName>
    </submittedName>
</protein>
<feature type="compositionally biased region" description="Low complexity" evidence="2">
    <location>
        <begin position="228"/>
        <end position="239"/>
    </location>
</feature>
<reference evidence="3" key="1">
    <citation type="journal article" date="2019" name="Sci. Rep.">
        <title>Draft genome of Tanacetum cinerariifolium, the natural source of mosquito coil.</title>
        <authorList>
            <person name="Yamashiro T."/>
            <person name="Shiraishi A."/>
            <person name="Satake H."/>
            <person name="Nakayama K."/>
        </authorList>
    </citation>
    <scope>NUCLEOTIDE SEQUENCE</scope>
</reference>
<feature type="coiled-coil region" evidence="1">
    <location>
        <begin position="43"/>
        <end position="115"/>
    </location>
</feature>
<feature type="region of interest" description="Disordered" evidence="2">
    <location>
        <begin position="219"/>
        <end position="239"/>
    </location>
</feature>
<proteinExistence type="predicted"/>
<gene>
    <name evidence="3" type="ORF">Tci_561701</name>
</gene>
<name>A0A699IVN4_TANCI</name>
<evidence type="ECO:0000256" key="2">
    <source>
        <dbReference type="SAM" id="MobiDB-lite"/>
    </source>
</evidence>
<dbReference type="AlphaFoldDB" id="A0A699IVN4"/>
<accession>A0A699IVN4</accession>
<evidence type="ECO:0000256" key="1">
    <source>
        <dbReference type="SAM" id="Coils"/>
    </source>
</evidence>
<keyword evidence="1" id="KW-0175">Coiled coil</keyword>
<organism evidence="3">
    <name type="scientific">Tanacetum cinerariifolium</name>
    <name type="common">Dalmatian daisy</name>
    <name type="synonym">Chrysanthemum cinerariifolium</name>
    <dbReference type="NCBI Taxonomy" id="118510"/>
    <lineage>
        <taxon>Eukaryota</taxon>
        <taxon>Viridiplantae</taxon>
        <taxon>Streptophyta</taxon>
        <taxon>Embryophyta</taxon>
        <taxon>Tracheophyta</taxon>
        <taxon>Spermatophyta</taxon>
        <taxon>Magnoliopsida</taxon>
        <taxon>eudicotyledons</taxon>
        <taxon>Gunneridae</taxon>
        <taxon>Pentapetalae</taxon>
        <taxon>asterids</taxon>
        <taxon>campanulids</taxon>
        <taxon>Asterales</taxon>
        <taxon>Asteraceae</taxon>
        <taxon>Asteroideae</taxon>
        <taxon>Anthemideae</taxon>
        <taxon>Anthemidinae</taxon>
        <taxon>Tanacetum</taxon>
    </lineage>
</organism>